<evidence type="ECO:0000313" key="1">
    <source>
        <dbReference type="EMBL" id="CAM9958999.1"/>
    </source>
</evidence>
<dbReference type="EMBL" id="OX596104">
    <property type="protein sequence ID" value="CAM9958999.1"/>
    <property type="molecule type" value="Genomic_DNA"/>
</dbReference>
<organism evidence="1">
    <name type="scientific">Rangifer tarandus platyrhynchus</name>
    <name type="common">Svalbard reindeer</name>
    <dbReference type="NCBI Taxonomy" id="3082113"/>
    <lineage>
        <taxon>Eukaryota</taxon>
        <taxon>Metazoa</taxon>
        <taxon>Chordata</taxon>
        <taxon>Craniata</taxon>
        <taxon>Vertebrata</taxon>
        <taxon>Euteleostomi</taxon>
        <taxon>Mammalia</taxon>
        <taxon>Eutheria</taxon>
        <taxon>Laurasiatheria</taxon>
        <taxon>Artiodactyla</taxon>
        <taxon>Ruminantia</taxon>
        <taxon>Pecora</taxon>
        <taxon>Cervidae</taxon>
        <taxon>Odocoileinae</taxon>
        <taxon>Rangifer</taxon>
    </lineage>
</organism>
<reference evidence="1" key="1">
    <citation type="submission" date="2023-05" db="EMBL/GenBank/DDBJ databases">
        <authorList>
            <consortium name="ELIXIR-Norway"/>
        </authorList>
    </citation>
    <scope>NUCLEOTIDE SEQUENCE</scope>
</reference>
<protein>
    <submittedName>
        <fullName evidence="1">Uncharacterized protein</fullName>
    </submittedName>
</protein>
<proteinExistence type="predicted"/>
<reference evidence="1" key="2">
    <citation type="submission" date="2025-03" db="EMBL/GenBank/DDBJ databases">
        <authorList>
            <consortium name="ELIXIR-Norway"/>
            <consortium name="Elixir Norway"/>
        </authorList>
    </citation>
    <scope>NUCLEOTIDE SEQUENCE</scope>
</reference>
<name>A0AC59YTS1_RANTA</name>
<accession>A0AC59YTS1</accession>
<gene>
    <name evidence="1" type="ORF">MRATA1EN22A_LOCUS9925</name>
</gene>
<sequence length="123" mass="13215">MITIIICFLACFGVAAALILMVPYYQIHPDSPLPQALLHVGWGPARYVVAVGTLCALTSSLLSDMFPMPRVMYVMAEDGLLFRGLAQIHAHTGTPVMAIMSSGTLAGETLLHLGWGSWTQGEL</sequence>